<protein>
    <submittedName>
        <fullName evidence="2">Uncharacterized protein</fullName>
    </submittedName>
</protein>
<dbReference type="AlphaFoldDB" id="A0A7T7L307"/>
<dbReference type="InterPro" id="IPR029058">
    <property type="entry name" value="AB_hydrolase_fold"/>
</dbReference>
<dbReference type="Gene3D" id="3.40.50.1820">
    <property type="entry name" value="alpha/beta hydrolase"/>
    <property type="match status" value="1"/>
</dbReference>
<name>A0A7T7L307_9ACTN</name>
<dbReference type="SUPFAM" id="SSF53474">
    <property type="entry name" value="alpha/beta-Hydrolases"/>
    <property type="match status" value="1"/>
</dbReference>
<sequence>MSDRSGGHRGDVGQFADTLARPAAVAEERPEKTPWSPADPARLAQVLAPLAAAGHQVIAPDCRGAGASAKPRDGYDKGTMAGVSGTSSARTESNSLPSGAVRFRPQRGGSRGSTMHRQQLGACAARVRVV</sequence>
<evidence type="ECO:0000313" key="3">
    <source>
        <dbReference type="Proteomes" id="UP000595636"/>
    </source>
</evidence>
<keyword evidence="3" id="KW-1185">Reference proteome</keyword>
<proteinExistence type="predicted"/>
<dbReference type="EMBL" id="CP066831">
    <property type="protein sequence ID" value="QQM45497.1"/>
    <property type="molecule type" value="Genomic_DNA"/>
</dbReference>
<accession>A0A7T7L307</accession>
<reference evidence="2 3" key="1">
    <citation type="submission" date="2020-12" db="EMBL/GenBank/DDBJ databases">
        <title>A novel species.</title>
        <authorList>
            <person name="Li K."/>
        </authorList>
    </citation>
    <scope>NUCLEOTIDE SEQUENCE [LARGE SCALE GENOMIC DNA]</scope>
    <source>
        <strain evidence="2 3">ZYC-3</strain>
    </source>
</reference>
<organism evidence="2 3">
    <name type="scientific">Streptomyces liliifuscus</name>
    <dbReference type="NCBI Taxonomy" id="2797636"/>
    <lineage>
        <taxon>Bacteria</taxon>
        <taxon>Bacillati</taxon>
        <taxon>Actinomycetota</taxon>
        <taxon>Actinomycetes</taxon>
        <taxon>Kitasatosporales</taxon>
        <taxon>Streptomycetaceae</taxon>
        <taxon>Streptomyces</taxon>
    </lineage>
</organism>
<dbReference type="KEGG" id="slf:JEQ17_42865"/>
<feature type="region of interest" description="Disordered" evidence="1">
    <location>
        <begin position="1"/>
        <end position="38"/>
    </location>
</feature>
<dbReference type="RefSeq" id="WP_200400303.1">
    <property type="nucleotide sequence ID" value="NZ_CP066831.1"/>
</dbReference>
<feature type="region of interest" description="Disordered" evidence="1">
    <location>
        <begin position="62"/>
        <end position="121"/>
    </location>
</feature>
<gene>
    <name evidence="2" type="ORF">JEQ17_42865</name>
</gene>
<evidence type="ECO:0000256" key="1">
    <source>
        <dbReference type="SAM" id="MobiDB-lite"/>
    </source>
</evidence>
<dbReference type="Proteomes" id="UP000595636">
    <property type="component" value="Chromosome"/>
</dbReference>
<feature type="compositionally biased region" description="Polar residues" evidence="1">
    <location>
        <begin position="84"/>
        <end position="97"/>
    </location>
</feature>
<evidence type="ECO:0000313" key="2">
    <source>
        <dbReference type="EMBL" id="QQM45497.1"/>
    </source>
</evidence>
<feature type="compositionally biased region" description="Basic and acidic residues" evidence="1">
    <location>
        <begin position="1"/>
        <end position="11"/>
    </location>
</feature>